<dbReference type="InterPro" id="IPR013087">
    <property type="entry name" value="Znf_C2H2_type"/>
</dbReference>
<dbReference type="GO" id="GO:0000977">
    <property type="term" value="F:RNA polymerase II transcription regulatory region sequence-specific DNA binding"/>
    <property type="evidence" value="ECO:0007669"/>
    <property type="project" value="TreeGrafter"/>
</dbReference>
<keyword evidence="3 5" id="KW-0863">Zinc-finger</keyword>
<keyword evidence="2" id="KW-0677">Repeat</keyword>
<evidence type="ECO:0000313" key="7">
    <source>
        <dbReference type="EMBL" id="CAG7833388.1"/>
    </source>
</evidence>
<evidence type="ECO:0000256" key="5">
    <source>
        <dbReference type="PROSITE-ProRule" id="PRU00042"/>
    </source>
</evidence>
<feature type="domain" description="C2H2-type" evidence="6">
    <location>
        <begin position="456"/>
        <end position="483"/>
    </location>
</feature>
<dbReference type="GO" id="GO:0000981">
    <property type="term" value="F:DNA-binding transcription factor activity, RNA polymerase II-specific"/>
    <property type="evidence" value="ECO:0007669"/>
    <property type="project" value="TreeGrafter"/>
</dbReference>
<evidence type="ECO:0000256" key="2">
    <source>
        <dbReference type="ARBA" id="ARBA00022737"/>
    </source>
</evidence>
<dbReference type="OrthoDB" id="6077919at2759"/>
<dbReference type="GO" id="GO:0008270">
    <property type="term" value="F:zinc ion binding"/>
    <property type="evidence" value="ECO:0007669"/>
    <property type="project" value="UniProtKB-KW"/>
</dbReference>
<keyword evidence="1" id="KW-0479">Metal-binding</keyword>
<evidence type="ECO:0000256" key="4">
    <source>
        <dbReference type="ARBA" id="ARBA00022833"/>
    </source>
</evidence>
<organism evidence="7 8">
    <name type="scientific">Allacma fusca</name>
    <dbReference type="NCBI Taxonomy" id="39272"/>
    <lineage>
        <taxon>Eukaryota</taxon>
        <taxon>Metazoa</taxon>
        <taxon>Ecdysozoa</taxon>
        <taxon>Arthropoda</taxon>
        <taxon>Hexapoda</taxon>
        <taxon>Collembola</taxon>
        <taxon>Symphypleona</taxon>
        <taxon>Sminthuridae</taxon>
        <taxon>Allacma</taxon>
    </lineage>
</organism>
<evidence type="ECO:0000259" key="6">
    <source>
        <dbReference type="PROSITE" id="PS50157"/>
    </source>
</evidence>
<dbReference type="SMART" id="SM00355">
    <property type="entry name" value="ZnF_C2H2"/>
    <property type="match status" value="8"/>
</dbReference>
<accession>A0A8J2LDS1</accession>
<reference evidence="7" key="1">
    <citation type="submission" date="2021-06" db="EMBL/GenBank/DDBJ databases">
        <authorList>
            <person name="Hodson N. C."/>
            <person name="Mongue J. A."/>
            <person name="Jaron S. K."/>
        </authorList>
    </citation>
    <scope>NUCLEOTIDE SEQUENCE</scope>
</reference>
<gene>
    <name evidence="7" type="ORF">AFUS01_LOCUS43018</name>
</gene>
<evidence type="ECO:0000313" key="8">
    <source>
        <dbReference type="Proteomes" id="UP000708208"/>
    </source>
</evidence>
<dbReference type="Proteomes" id="UP000708208">
    <property type="component" value="Unassembled WGS sequence"/>
</dbReference>
<dbReference type="PANTHER" id="PTHR24409">
    <property type="entry name" value="ZINC FINGER PROTEIN 142"/>
    <property type="match status" value="1"/>
</dbReference>
<proteinExistence type="predicted"/>
<keyword evidence="4" id="KW-0862">Zinc</keyword>
<dbReference type="PANTHER" id="PTHR24409:SF295">
    <property type="entry name" value="AZ2-RELATED"/>
    <property type="match status" value="1"/>
</dbReference>
<dbReference type="EMBL" id="CAJVCH010569862">
    <property type="protein sequence ID" value="CAG7833388.1"/>
    <property type="molecule type" value="Genomic_DNA"/>
</dbReference>
<name>A0A8J2LDS1_9HEXA</name>
<dbReference type="PROSITE" id="PS00028">
    <property type="entry name" value="ZINC_FINGER_C2H2_1"/>
    <property type="match status" value="2"/>
</dbReference>
<protein>
    <recommendedName>
        <fullName evidence="6">C2H2-type domain-containing protein</fullName>
    </recommendedName>
</protein>
<sequence>MNEGTIMIEVISPLKSFGDSCSPKLKNCKAGLGLTCSPGIETCICEFGALWYKGNCKLPLGAVYNGGIILSIVPIPTKQLTESPKNILNPAVDDQVIVIDVPHIPVEEPNEIYYGGVGVQPQNKTGEFVLPTPRPGVKVSVLNSSSIRCPFTKKISKTSSSYRHHMLSHQTDREASANFLPCASCNLEFQSLEHLQQHRILIHEYTGSGRGIFSSKDIPVSVKNSRGSVSFTVRLEPGLCQFPGCHFLAVTKEEAVDHYISLHSRCEDDIDQARHLGLGLIQFDVQEDNISPEIISRFMPTGSPPYNCEFCDFSARELDFLKNHLKSRHLSVIQSFEERQNVNVDRVDPAATDAIKSPKDPTPPSFSIIFPEQTFEFTLPDNQCPYCRKCVMCKGSWNPMKVHIREMHLWPLTGKKFKCSKCPRVFERRYVAKAHTQRCGQPDLRKMKKKGRVKTHCCEKCGKSFINAGCLKNHLDSRCGRVFSCEVCGLNFNKNFKLVSHKKISHTDEGRLKYNEMMRMKNRRRKLAQYQNAKDLKKQ</sequence>
<dbReference type="PROSITE" id="PS50157">
    <property type="entry name" value="ZINC_FINGER_C2H2_2"/>
    <property type="match status" value="2"/>
</dbReference>
<dbReference type="GO" id="GO:0005634">
    <property type="term" value="C:nucleus"/>
    <property type="evidence" value="ECO:0007669"/>
    <property type="project" value="TreeGrafter"/>
</dbReference>
<evidence type="ECO:0000256" key="3">
    <source>
        <dbReference type="ARBA" id="ARBA00022771"/>
    </source>
</evidence>
<feature type="domain" description="C2H2-type" evidence="6">
    <location>
        <begin position="483"/>
        <end position="511"/>
    </location>
</feature>
<dbReference type="AlphaFoldDB" id="A0A8J2LDS1"/>
<comment type="caution">
    <text evidence="7">The sequence shown here is derived from an EMBL/GenBank/DDBJ whole genome shotgun (WGS) entry which is preliminary data.</text>
</comment>
<evidence type="ECO:0000256" key="1">
    <source>
        <dbReference type="ARBA" id="ARBA00022723"/>
    </source>
</evidence>
<keyword evidence="8" id="KW-1185">Reference proteome</keyword>